<organism evidence="2 3">
    <name type="scientific">Fonsecaea erecta</name>
    <dbReference type="NCBI Taxonomy" id="1367422"/>
    <lineage>
        <taxon>Eukaryota</taxon>
        <taxon>Fungi</taxon>
        <taxon>Dikarya</taxon>
        <taxon>Ascomycota</taxon>
        <taxon>Pezizomycotina</taxon>
        <taxon>Eurotiomycetes</taxon>
        <taxon>Chaetothyriomycetidae</taxon>
        <taxon>Chaetothyriales</taxon>
        <taxon>Herpotrichiellaceae</taxon>
        <taxon>Fonsecaea</taxon>
    </lineage>
</organism>
<evidence type="ECO:0000313" key="3">
    <source>
        <dbReference type="Proteomes" id="UP000078343"/>
    </source>
</evidence>
<feature type="region of interest" description="Disordered" evidence="1">
    <location>
        <begin position="54"/>
        <end position="95"/>
    </location>
</feature>
<proteinExistence type="predicted"/>
<protein>
    <submittedName>
        <fullName evidence="2">Uncharacterized protein</fullName>
    </submittedName>
</protein>
<accession>A0A178Z7S7</accession>
<feature type="compositionally biased region" description="Pro residues" evidence="1">
    <location>
        <begin position="74"/>
        <end position="85"/>
    </location>
</feature>
<gene>
    <name evidence="2" type="ORF">AYL99_09996</name>
</gene>
<name>A0A178Z7S7_9EURO</name>
<sequence>MSPIAAGEPSSFNQGGTVVPISAAALGNFPVNGQGSRFVEDLAAASPAAAGAGITIIETPSPRPAGRQSSRSRPPSPYILRPPTPMGTSREKPDAKSWRAMDMGLLEASRACRGWLQAFGNLRREYESVFAALFGGKLRERRLSLFSFKYRRFVGTIAAVERILDSLASLLLAADYYDHEALVELIDAFAAWIVEADSCFNAMTRDNSPLDLADSQDCAGRKILMVGMAPELARLTLQLSTRAQKPLRRFRALVKSYT</sequence>
<dbReference type="EMBL" id="LVYI01000010">
    <property type="protein sequence ID" value="OAP55844.1"/>
    <property type="molecule type" value="Genomic_DNA"/>
</dbReference>
<evidence type="ECO:0000256" key="1">
    <source>
        <dbReference type="SAM" id="MobiDB-lite"/>
    </source>
</evidence>
<dbReference type="Proteomes" id="UP000078343">
    <property type="component" value="Unassembled WGS sequence"/>
</dbReference>
<dbReference type="AlphaFoldDB" id="A0A178Z7S7"/>
<dbReference type="RefSeq" id="XP_018689211.1">
    <property type="nucleotide sequence ID" value="XM_018841502.1"/>
</dbReference>
<dbReference type="GeneID" id="30014164"/>
<dbReference type="OrthoDB" id="4152274at2759"/>
<feature type="compositionally biased region" description="Low complexity" evidence="1">
    <location>
        <begin position="64"/>
        <end position="73"/>
    </location>
</feature>
<reference evidence="2 3" key="1">
    <citation type="submission" date="2016-04" db="EMBL/GenBank/DDBJ databases">
        <title>Draft genome of Fonsecaea erecta CBS 125763.</title>
        <authorList>
            <person name="Weiss V.A."/>
            <person name="Vicente V.A."/>
            <person name="Raittz R.T."/>
            <person name="Moreno L.F."/>
            <person name="De Souza E.M."/>
            <person name="Pedrosa F.O."/>
            <person name="Steffens M.B."/>
            <person name="Faoro H."/>
            <person name="Tadra-Sfeir M.Z."/>
            <person name="Najafzadeh M.J."/>
            <person name="Felipe M.S."/>
            <person name="Teixeira M."/>
            <person name="Sun J."/>
            <person name="Xi L."/>
            <person name="Gomes R."/>
            <person name="De Azevedo C.M."/>
            <person name="Salgado C.G."/>
            <person name="Da Silva M.B."/>
            <person name="Nascimento M.F."/>
            <person name="Queiroz-Telles F."/>
            <person name="Attili D.S."/>
            <person name="Gorbushina A."/>
        </authorList>
    </citation>
    <scope>NUCLEOTIDE SEQUENCE [LARGE SCALE GENOMIC DNA]</scope>
    <source>
        <strain evidence="2 3">CBS 125763</strain>
    </source>
</reference>
<evidence type="ECO:0000313" key="2">
    <source>
        <dbReference type="EMBL" id="OAP55844.1"/>
    </source>
</evidence>
<comment type="caution">
    <text evidence="2">The sequence shown here is derived from an EMBL/GenBank/DDBJ whole genome shotgun (WGS) entry which is preliminary data.</text>
</comment>
<keyword evidence="3" id="KW-1185">Reference proteome</keyword>